<name>A0A2A2I202_9GAMM</name>
<feature type="domain" description="HD-GYP" evidence="1">
    <location>
        <begin position="109"/>
        <end position="306"/>
    </location>
</feature>
<dbReference type="GO" id="GO:0016787">
    <property type="term" value="F:hydrolase activity"/>
    <property type="evidence" value="ECO:0007669"/>
    <property type="project" value="UniProtKB-KW"/>
</dbReference>
<organism evidence="2 3">
    <name type="scientific">Tamilnaduibacter salinus</name>
    <dbReference type="NCBI Taxonomy" id="1484056"/>
    <lineage>
        <taxon>Bacteria</taxon>
        <taxon>Pseudomonadati</taxon>
        <taxon>Pseudomonadota</taxon>
        <taxon>Gammaproteobacteria</taxon>
        <taxon>Pseudomonadales</taxon>
        <taxon>Marinobacteraceae</taxon>
        <taxon>Tamilnaduibacter</taxon>
    </lineage>
</organism>
<dbReference type="EMBL" id="NMPM01000077">
    <property type="protein sequence ID" value="PAV25120.1"/>
    <property type="molecule type" value="Genomic_DNA"/>
</dbReference>
<dbReference type="AlphaFoldDB" id="A0A2A2I202"/>
<dbReference type="PANTHER" id="PTHR43155">
    <property type="entry name" value="CYCLIC DI-GMP PHOSPHODIESTERASE PA4108-RELATED"/>
    <property type="match status" value="1"/>
</dbReference>
<protein>
    <submittedName>
        <fullName evidence="2">Phosphohydrolase</fullName>
    </submittedName>
</protein>
<dbReference type="Gene3D" id="1.10.3210.10">
    <property type="entry name" value="Hypothetical protein af1432"/>
    <property type="match status" value="1"/>
</dbReference>
<dbReference type="PANTHER" id="PTHR43155:SF2">
    <property type="entry name" value="CYCLIC DI-GMP PHOSPHODIESTERASE PA4108"/>
    <property type="match status" value="1"/>
</dbReference>
<accession>A0A2A2I202</accession>
<dbReference type="SUPFAM" id="SSF109604">
    <property type="entry name" value="HD-domain/PDEase-like"/>
    <property type="match status" value="1"/>
</dbReference>
<proteinExistence type="predicted"/>
<gene>
    <name evidence="2" type="ORF">CF392_12540</name>
</gene>
<evidence type="ECO:0000313" key="3">
    <source>
        <dbReference type="Proteomes" id="UP000218332"/>
    </source>
</evidence>
<sequence length="373" mass="41695">MRVAPGALVVGKPLPWAVYDDRGNVLLKQGYVIQNDTQLEQLFERGLFHPRHYEVDIGADQDQEEEPRERNPFADYGPLLKTLSTTITHINERSPDARERLLGLARFIVRLCRQATDPCLALVHLYSVQPDAREQLLFYAILCSVVGDYMAMDEKHQTVMVAAALTGNLALQPFLDKLNRSNRRLSEDQRAILRKHPQLSAQALENAGVDNRLLLAIVMQHHEEPDGSGHPQGLRGEQIRPEARALALAERYMAMITKRPYRERLGITKARELLAGAAQADSDQAAPNALLKALTDTPPGALVRLANQEIAVVTKRPLGTSGPEAQAIISPDGYWYMSSSYRDCSHEEYAVMNIEMPDILPPMDFAVLWGYGE</sequence>
<evidence type="ECO:0000313" key="2">
    <source>
        <dbReference type="EMBL" id="PAV25120.1"/>
    </source>
</evidence>
<keyword evidence="3" id="KW-1185">Reference proteome</keyword>
<dbReference type="Proteomes" id="UP000218332">
    <property type="component" value="Unassembled WGS sequence"/>
</dbReference>
<comment type="caution">
    <text evidence="2">The sequence shown here is derived from an EMBL/GenBank/DDBJ whole genome shotgun (WGS) entry which is preliminary data.</text>
</comment>
<keyword evidence="2" id="KW-0378">Hydrolase</keyword>
<evidence type="ECO:0000259" key="1">
    <source>
        <dbReference type="PROSITE" id="PS51832"/>
    </source>
</evidence>
<dbReference type="PROSITE" id="PS51832">
    <property type="entry name" value="HD_GYP"/>
    <property type="match status" value="1"/>
</dbReference>
<dbReference type="InterPro" id="IPR037522">
    <property type="entry name" value="HD_GYP_dom"/>
</dbReference>
<dbReference type="Pfam" id="PF13487">
    <property type="entry name" value="HD_5"/>
    <property type="match status" value="1"/>
</dbReference>
<reference evidence="2 3" key="1">
    <citation type="submission" date="2017-07" db="EMBL/GenBank/DDBJ databases">
        <title>Tamlnaduibacter salinus (Mi-7) genome sequencing.</title>
        <authorList>
            <person name="Verma A."/>
            <person name="Krishnamurthi S."/>
        </authorList>
    </citation>
    <scope>NUCLEOTIDE SEQUENCE [LARGE SCALE GENOMIC DNA]</scope>
    <source>
        <strain evidence="2 3">Mi-7</strain>
    </source>
</reference>